<dbReference type="PROSITE" id="PS50084">
    <property type="entry name" value="KH_TYPE_1"/>
    <property type="match status" value="4"/>
</dbReference>
<evidence type="ECO:0000313" key="8">
    <source>
        <dbReference type="EMBL" id="CBY32688.1"/>
    </source>
</evidence>
<accession>E4YAV1</accession>
<protein>
    <recommendedName>
        <fullName evidence="7">RRM domain-containing protein</fullName>
    </recommendedName>
</protein>
<dbReference type="Pfam" id="PF00013">
    <property type="entry name" value="KH_1"/>
    <property type="match status" value="4"/>
</dbReference>
<dbReference type="AlphaFoldDB" id="E4YAV1"/>
<dbReference type="SMART" id="SM00322">
    <property type="entry name" value="KH"/>
    <property type="match status" value="4"/>
</dbReference>
<dbReference type="CDD" id="cd12358">
    <property type="entry name" value="RRM1_VICKZ"/>
    <property type="match status" value="1"/>
</dbReference>
<dbReference type="InterPro" id="IPR036612">
    <property type="entry name" value="KH_dom_type_1_sf"/>
</dbReference>
<evidence type="ECO:0000256" key="1">
    <source>
        <dbReference type="ARBA" id="ARBA00009094"/>
    </source>
</evidence>
<reference evidence="8" key="1">
    <citation type="journal article" date="2010" name="Science">
        <title>Plasticity of animal genome architecture unmasked by rapid evolution of a pelagic tunicate.</title>
        <authorList>
            <person name="Denoeud F."/>
            <person name="Henriet S."/>
            <person name="Mungpakdee S."/>
            <person name="Aury J.M."/>
            <person name="Da Silva C."/>
            <person name="Brinkmann H."/>
            <person name="Mikhaleva J."/>
            <person name="Olsen L.C."/>
            <person name="Jubin C."/>
            <person name="Canestro C."/>
            <person name="Bouquet J.M."/>
            <person name="Danks G."/>
            <person name="Poulain J."/>
            <person name="Campsteijn C."/>
            <person name="Adamski M."/>
            <person name="Cross I."/>
            <person name="Yadetie F."/>
            <person name="Muffato M."/>
            <person name="Louis A."/>
            <person name="Butcher S."/>
            <person name="Tsagkogeorga G."/>
            <person name="Konrad A."/>
            <person name="Singh S."/>
            <person name="Jensen M.F."/>
            <person name="Cong E.H."/>
            <person name="Eikeseth-Otteraa H."/>
            <person name="Noel B."/>
            <person name="Anthouard V."/>
            <person name="Porcel B.M."/>
            <person name="Kachouri-Lafond R."/>
            <person name="Nishino A."/>
            <person name="Ugolini M."/>
            <person name="Chourrout P."/>
            <person name="Nishida H."/>
            <person name="Aasland R."/>
            <person name="Huzurbazar S."/>
            <person name="Westhof E."/>
            <person name="Delsuc F."/>
            <person name="Lehrach H."/>
            <person name="Reinhardt R."/>
            <person name="Weissenbach J."/>
            <person name="Roy S.W."/>
            <person name="Artiguenave F."/>
            <person name="Postlethwait J.H."/>
            <person name="Manak J.R."/>
            <person name="Thompson E.M."/>
            <person name="Jaillon O."/>
            <person name="Du Pasquier L."/>
            <person name="Boudinot P."/>
            <person name="Liberles D.A."/>
            <person name="Volff J.N."/>
            <person name="Philippe H."/>
            <person name="Lenhard B."/>
            <person name="Roest Crollius H."/>
            <person name="Wincker P."/>
            <person name="Chourrout D."/>
        </authorList>
    </citation>
    <scope>NUCLEOTIDE SEQUENCE [LARGE SCALE GENOMIC DNA]</scope>
</reference>
<sequence length="568" mass="62326">MSKLYIGNLSSDVSQELLHRELGDRAIDGLLTSSSCVLTSILVQNIVVNKRGFAFIDLPDQVALDKAIEKLSGLKINGKEISVEHSVPRTSRTRKIQIRNIPSTIHWEDLDSLLSKFGRVDSCEQVATESETASVNVVYHSRQEALAAVRELNGHNLKDQQLRCSFLPDNADTDKTVRTRPSPFGFGARGSPDTPLKMLVPASVVGAIIGKGGSTVRQITQLKDSRARVDVHRREGPGSDKVATIYGAPEACGAAAIRILEIVRKEEKDNELPLKVLAHNALIGRLIGRDGRNLKHVQDKTGTRIAISSMHELSPYNMDRTISIHGEVKGISEAEQQITEKLRQFETDMAAMSQQSLYPGLNSQQMQMFPGLQSPTAPPAYNVSYQGSYFFKNVSQSVFFSGNSSSNNTQETVTLLIPSGAVGAIIGSRGTHIRNISRIAGASIRIHVNADRDAKARVTIVGVPESQWKAQFCIFDKLKQEGWFGNEEGRLTTQITIPGKLVGRIIGKGGVNVRELQRITSSEVTIPRQGELNTSEEIPVSITGTFFSNQSAQRKIRDLVGREIARMR</sequence>
<keyword evidence="5" id="KW-0810">Translation regulation</keyword>
<dbReference type="PANTHER" id="PTHR10288">
    <property type="entry name" value="KH DOMAIN CONTAINING RNA BINDING PROTEIN"/>
    <property type="match status" value="1"/>
</dbReference>
<dbReference type="InterPro" id="IPR035979">
    <property type="entry name" value="RBD_domain_sf"/>
</dbReference>
<evidence type="ECO:0000256" key="3">
    <source>
        <dbReference type="ARBA" id="ARBA00022737"/>
    </source>
</evidence>
<dbReference type="InterPro" id="IPR004088">
    <property type="entry name" value="KH_dom_type_1"/>
</dbReference>
<dbReference type="Gene3D" id="3.30.70.330">
    <property type="match status" value="2"/>
</dbReference>
<evidence type="ECO:0000256" key="5">
    <source>
        <dbReference type="ARBA" id="ARBA00022845"/>
    </source>
</evidence>
<dbReference type="InterPro" id="IPR000504">
    <property type="entry name" value="RRM_dom"/>
</dbReference>
<feature type="domain" description="RRM" evidence="7">
    <location>
        <begin position="94"/>
        <end position="169"/>
    </location>
</feature>
<dbReference type="SUPFAM" id="SSF54791">
    <property type="entry name" value="Eukaryotic type KH-domain (KH-domain type I)"/>
    <property type="match status" value="4"/>
</dbReference>
<evidence type="ECO:0000256" key="2">
    <source>
        <dbReference type="ARBA" id="ARBA00022448"/>
    </source>
</evidence>
<keyword evidence="4" id="KW-0509">mRNA transport</keyword>
<dbReference type="GO" id="GO:0003723">
    <property type="term" value="F:RNA binding"/>
    <property type="evidence" value="ECO:0007669"/>
    <property type="project" value="UniProtKB-UniRule"/>
</dbReference>
<dbReference type="Gene3D" id="3.30.1370.10">
    <property type="entry name" value="K Homology domain, type 1"/>
    <property type="match status" value="2"/>
</dbReference>
<evidence type="ECO:0000256" key="6">
    <source>
        <dbReference type="PROSITE-ProRule" id="PRU00176"/>
    </source>
</evidence>
<keyword evidence="6" id="KW-0694">RNA-binding</keyword>
<dbReference type="CDD" id="cd22400">
    <property type="entry name" value="KH-I_IGF2BP_rpt1"/>
    <property type="match status" value="1"/>
</dbReference>
<feature type="domain" description="RRM" evidence="7">
    <location>
        <begin position="2"/>
        <end position="88"/>
    </location>
</feature>
<dbReference type="PROSITE" id="PS50102">
    <property type="entry name" value="RRM"/>
    <property type="match status" value="2"/>
</dbReference>
<keyword evidence="3" id="KW-0677">Repeat</keyword>
<dbReference type="GO" id="GO:0006417">
    <property type="term" value="P:regulation of translation"/>
    <property type="evidence" value="ECO:0007669"/>
    <property type="project" value="UniProtKB-KW"/>
</dbReference>
<dbReference type="InterPro" id="IPR004087">
    <property type="entry name" value="KH_dom"/>
</dbReference>
<evidence type="ECO:0000256" key="4">
    <source>
        <dbReference type="ARBA" id="ARBA00022816"/>
    </source>
</evidence>
<dbReference type="EMBL" id="FN654365">
    <property type="protein sequence ID" value="CBY32688.1"/>
    <property type="molecule type" value="Genomic_DNA"/>
</dbReference>
<comment type="similarity">
    <text evidence="1">Belongs to the RRM IMP/VICKZ family.</text>
</comment>
<name>E4YAV1_OIKDI</name>
<dbReference type="SUPFAM" id="SSF54928">
    <property type="entry name" value="RNA-binding domain, RBD"/>
    <property type="match status" value="1"/>
</dbReference>
<organism evidence="8">
    <name type="scientific">Oikopleura dioica</name>
    <name type="common">Tunicate</name>
    <dbReference type="NCBI Taxonomy" id="34765"/>
    <lineage>
        <taxon>Eukaryota</taxon>
        <taxon>Metazoa</taxon>
        <taxon>Chordata</taxon>
        <taxon>Tunicata</taxon>
        <taxon>Appendicularia</taxon>
        <taxon>Copelata</taxon>
        <taxon>Oikopleuridae</taxon>
        <taxon>Oikopleura</taxon>
    </lineage>
</organism>
<dbReference type="CDD" id="cd12359">
    <property type="entry name" value="RRM2_VICKZ"/>
    <property type="match status" value="1"/>
</dbReference>
<proteinExistence type="inferred from homology"/>
<keyword evidence="2" id="KW-0813">Transport</keyword>
<dbReference type="GO" id="GO:0051028">
    <property type="term" value="P:mRNA transport"/>
    <property type="evidence" value="ECO:0007669"/>
    <property type="project" value="UniProtKB-KW"/>
</dbReference>
<dbReference type="InterPro" id="IPR012677">
    <property type="entry name" value="Nucleotide-bd_a/b_plait_sf"/>
</dbReference>
<dbReference type="Pfam" id="PF00076">
    <property type="entry name" value="RRM_1"/>
    <property type="match status" value="2"/>
</dbReference>
<dbReference type="CDD" id="cd22401">
    <property type="entry name" value="KH-I_IGF2BP_rpt2"/>
    <property type="match status" value="1"/>
</dbReference>
<dbReference type="SMART" id="SM00360">
    <property type="entry name" value="RRM"/>
    <property type="match status" value="2"/>
</dbReference>
<evidence type="ECO:0000259" key="7">
    <source>
        <dbReference type="PROSITE" id="PS50102"/>
    </source>
</evidence>
<dbReference type="Proteomes" id="UP000011014">
    <property type="component" value="Unassembled WGS sequence"/>
</dbReference>
<dbReference type="CDD" id="cd22403">
    <property type="entry name" value="KH-I_IGF2BP_rpt4"/>
    <property type="match status" value="1"/>
</dbReference>
<gene>
    <name evidence="8" type="ORF">GSOID_T00032031001</name>
</gene>
<dbReference type="CDD" id="cd22402">
    <property type="entry name" value="KH-I_IGF2BP_rpt3"/>
    <property type="match status" value="1"/>
</dbReference>
<dbReference type="Gene3D" id="3.30.310.210">
    <property type="match status" value="1"/>
</dbReference>